<protein>
    <submittedName>
        <fullName evidence="3">M23 family metallopeptidase</fullName>
        <ecNumber evidence="3">3.4.24.-</ecNumber>
    </submittedName>
</protein>
<feature type="transmembrane region" description="Helical" evidence="1">
    <location>
        <begin position="52"/>
        <end position="72"/>
    </location>
</feature>
<keyword evidence="1" id="KW-0812">Transmembrane</keyword>
<dbReference type="CDD" id="cd12797">
    <property type="entry name" value="M23_peptidase"/>
    <property type="match status" value="1"/>
</dbReference>
<dbReference type="SUPFAM" id="SSF51261">
    <property type="entry name" value="Duplicated hybrid motif"/>
    <property type="match status" value="1"/>
</dbReference>
<organism evidence="3 4">
    <name type="scientific">Haloplanus litoreus</name>
    <dbReference type="NCBI Taxonomy" id="767515"/>
    <lineage>
        <taxon>Archaea</taxon>
        <taxon>Methanobacteriati</taxon>
        <taxon>Methanobacteriota</taxon>
        <taxon>Stenosarchaea group</taxon>
        <taxon>Halobacteria</taxon>
        <taxon>Halobacteriales</taxon>
        <taxon>Haloferacaceae</taxon>
        <taxon>Haloplanus</taxon>
    </lineage>
</organism>
<dbReference type="AlphaFoldDB" id="A0ABD6A3H2"/>
<accession>A0ABD6A3H2</accession>
<evidence type="ECO:0000313" key="3">
    <source>
        <dbReference type="EMBL" id="MFC7257090.1"/>
    </source>
</evidence>
<keyword evidence="4" id="KW-1185">Reference proteome</keyword>
<dbReference type="InterPro" id="IPR050570">
    <property type="entry name" value="Cell_wall_metabolism_enzyme"/>
</dbReference>
<feature type="transmembrane region" description="Helical" evidence="1">
    <location>
        <begin position="21"/>
        <end position="40"/>
    </location>
</feature>
<dbReference type="Gene3D" id="2.70.70.10">
    <property type="entry name" value="Glucose Permease (Domain IIA)"/>
    <property type="match status" value="1"/>
</dbReference>
<dbReference type="Pfam" id="PF01551">
    <property type="entry name" value="Peptidase_M23"/>
    <property type="match status" value="1"/>
</dbReference>
<dbReference type="Proteomes" id="UP001596434">
    <property type="component" value="Unassembled WGS sequence"/>
</dbReference>
<dbReference type="GeneID" id="96955379"/>
<reference evidence="3 4" key="1">
    <citation type="journal article" date="2019" name="Int. J. Syst. Evol. Microbiol.">
        <title>The Global Catalogue of Microorganisms (GCM) 10K type strain sequencing project: providing services to taxonomists for standard genome sequencing and annotation.</title>
        <authorList>
            <consortium name="The Broad Institute Genomics Platform"/>
            <consortium name="The Broad Institute Genome Sequencing Center for Infectious Disease"/>
            <person name="Wu L."/>
            <person name="Ma J."/>
        </authorList>
    </citation>
    <scope>NUCLEOTIDE SEQUENCE [LARGE SCALE GENOMIC DNA]</scope>
    <source>
        <strain evidence="3 4">GX21</strain>
    </source>
</reference>
<comment type="caution">
    <text evidence="3">The sequence shown here is derived from an EMBL/GenBank/DDBJ whole genome shotgun (WGS) entry which is preliminary data.</text>
</comment>
<sequence length="358" mass="39933">MGVSISHPVDSSADESLTDRIERGSFLLGLLGVLGFLEYLQFVHEAFELTQLFYLFFLLFLVPPGLVVLSGLRDSVRSLSHRLTGERTETESYYADDDPRHWIEMAYEPGALKKLQILLILVHPNIAVRGIFQVAGAIVALVRHAGRLPHPETYESTVEYRLPFDGEWTVVNGSPDKRYSHSWFPVRQRYAHDFVITDNDGRTHDGSGGLDSFYCFDEPILAPAAGTVVRAKDGHRDHHRTTGWIDPLQYRLAGNYVVIEHADGAYSFLAHLKKGSVCVTPGEHVEQGQEIGRCGHSGNSSEPHLHFHVQDHKIPYVGAGLPVQFVAATDHPELARNERAKTYVHCGQIVTSNLPPDV</sequence>
<evidence type="ECO:0000259" key="2">
    <source>
        <dbReference type="Pfam" id="PF01551"/>
    </source>
</evidence>
<keyword evidence="1" id="KW-1133">Transmembrane helix</keyword>
<dbReference type="RefSeq" id="WP_340696326.1">
    <property type="nucleotide sequence ID" value="NZ_JBHTAT010000004.1"/>
</dbReference>
<feature type="domain" description="M23ase beta-sheet core" evidence="2">
    <location>
        <begin position="209"/>
        <end position="313"/>
    </location>
</feature>
<dbReference type="InterPro" id="IPR011055">
    <property type="entry name" value="Dup_hybrid_motif"/>
</dbReference>
<evidence type="ECO:0000256" key="1">
    <source>
        <dbReference type="SAM" id="Phobius"/>
    </source>
</evidence>
<name>A0ABD6A3H2_9EURY</name>
<dbReference type="EC" id="3.4.24.-" evidence="3"/>
<gene>
    <name evidence="3" type="ORF">ACFQKE_17670</name>
</gene>
<dbReference type="InterPro" id="IPR016047">
    <property type="entry name" value="M23ase_b-sheet_dom"/>
</dbReference>
<dbReference type="PANTHER" id="PTHR21666">
    <property type="entry name" value="PEPTIDASE-RELATED"/>
    <property type="match status" value="1"/>
</dbReference>
<dbReference type="EMBL" id="JBHTAT010000004">
    <property type="protein sequence ID" value="MFC7257090.1"/>
    <property type="molecule type" value="Genomic_DNA"/>
</dbReference>
<dbReference type="PANTHER" id="PTHR21666:SF270">
    <property type="entry name" value="MUREIN HYDROLASE ACTIVATOR ENVC"/>
    <property type="match status" value="1"/>
</dbReference>
<evidence type="ECO:0000313" key="4">
    <source>
        <dbReference type="Proteomes" id="UP001596434"/>
    </source>
</evidence>
<keyword evidence="1" id="KW-0472">Membrane</keyword>
<dbReference type="GO" id="GO:0016787">
    <property type="term" value="F:hydrolase activity"/>
    <property type="evidence" value="ECO:0007669"/>
    <property type="project" value="UniProtKB-KW"/>
</dbReference>
<keyword evidence="3" id="KW-0378">Hydrolase</keyword>
<proteinExistence type="predicted"/>